<dbReference type="Proteomes" id="UP000268094">
    <property type="component" value="Unassembled WGS sequence"/>
</dbReference>
<accession>A0A3A8IJA9</accession>
<reference evidence="2" key="1">
    <citation type="submission" date="2018-09" db="EMBL/GenBank/DDBJ databases">
        <authorList>
            <person name="Livingstone P.G."/>
            <person name="Whitworth D.E."/>
        </authorList>
    </citation>
    <scope>NUCLEOTIDE SEQUENCE [LARGE SCALE GENOMIC DNA]</scope>
    <source>
        <strain evidence="2">CA054A</strain>
    </source>
</reference>
<sequence length="172" mass="18901">MRRERWLALGVLGAMALGSTGCGSWKRGGFVTDRMACWFKDGCAVQVPCESVRHDWPASEADAEIASQAAAGIPMLQGRFLMEDGSTPPKSSMDVLLFDVHSLPLQEVFMGCSAGGWVQLSEDGYFRTVSSKRTVGYYLGVMHRTGGKSFHPMELIFLKDACVEIQLAPYKR</sequence>
<dbReference type="AlphaFoldDB" id="A0A3A8IJA9"/>
<evidence type="ECO:0008006" key="3">
    <source>
        <dbReference type="Google" id="ProtNLM"/>
    </source>
</evidence>
<evidence type="ECO:0000313" key="2">
    <source>
        <dbReference type="Proteomes" id="UP000268094"/>
    </source>
</evidence>
<name>A0A3A8IJA9_9BACT</name>
<protein>
    <recommendedName>
        <fullName evidence="3">Lipoprotein</fullName>
    </recommendedName>
</protein>
<gene>
    <name evidence="1" type="ORF">D7V88_24235</name>
</gene>
<dbReference type="PROSITE" id="PS51257">
    <property type="entry name" value="PROKAR_LIPOPROTEIN"/>
    <property type="match status" value="1"/>
</dbReference>
<evidence type="ECO:0000313" key="1">
    <source>
        <dbReference type="EMBL" id="RKG83285.1"/>
    </source>
</evidence>
<dbReference type="EMBL" id="RAVZ01000182">
    <property type="protein sequence ID" value="RKG83285.1"/>
    <property type="molecule type" value="Genomic_DNA"/>
</dbReference>
<keyword evidence="2" id="KW-1185">Reference proteome</keyword>
<proteinExistence type="predicted"/>
<comment type="caution">
    <text evidence="1">The sequence shown here is derived from an EMBL/GenBank/DDBJ whole genome shotgun (WGS) entry which is preliminary data.</text>
</comment>
<organism evidence="1 2">
    <name type="scientific">Corallococcus terminator</name>
    <dbReference type="NCBI Taxonomy" id="2316733"/>
    <lineage>
        <taxon>Bacteria</taxon>
        <taxon>Pseudomonadati</taxon>
        <taxon>Myxococcota</taxon>
        <taxon>Myxococcia</taxon>
        <taxon>Myxococcales</taxon>
        <taxon>Cystobacterineae</taxon>
        <taxon>Myxococcaceae</taxon>
        <taxon>Corallococcus</taxon>
    </lineage>
</organism>